<dbReference type="GO" id="GO:0044423">
    <property type="term" value="C:virion component"/>
    <property type="evidence" value="ECO:0007669"/>
    <property type="project" value="UniProtKB-KW"/>
</dbReference>
<evidence type="ECO:0000256" key="1">
    <source>
        <dbReference type="ARBA" id="ARBA00004328"/>
    </source>
</evidence>
<dbReference type="Proteomes" id="UP000322055">
    <property type="component" value="Segment"/>
</dbReference>
<accession>A0A5B9NLW3</accession>
<name>A0A5B9NLW3_9CAUD</name>
<evidence type="ECO:0000313" key="3">
    <source>
        <dbReference type="EMBL" id="QEG13812.1"/>
    </source>
</evidence>
<reference evidence="3 4" key="1">
    <citation type="submission" date="2019-06" db="EMBL/GenBank/DDBJ databases">
        <authorList>
            <person name="Handoko Y.A."/>
            <person name="Wardani A.K."/>
            <person name="Sutrisno A."/>
            <person name="Widjanarko S.B."/>
            <person name="Sharma R."/>
            <person name="Grose J.H."/>
        </authorList>
    </citation>
    <scope>NUCLEOTIDE SEQUENCE [LARGE SCALE GENOMIC DNA]</scope>
</reference>
<dbReference type="SUPFAM" id="SSF51126">
    <property type="entry name" value="Pectin lyase-like"/>
    <property type="match status" value="1"/>
</dbReference>
<dbReference type="InterPro" id="IPR012334">
    <property type="entry name" value="Pectin_lyas_fold"/>
</dbReference>
<evidence type="ECO:0000256" key="2">
    <source>
        <dbReference type="ARBA" id="ARBA00022844"/>
    </source>
</evidence>
<proteinExistence type="predicted"/>
<protein>
    <recommendedName>
        <fullName evidence="5">Pectate lyase superfamily protein domain-containing protein</fullName>
    </recommendedName>
</protein>
<comment type="subcellular location">
    <subcellularLocation>
        <location evidence="1">Virion</location>
    </subcellularLocation>
</comment>
<organism evidence="3 4">
    <name type="scientific">Erwinia phage vB_EamM_TropicalSun</name>
    <dbReference type="NCBI Taxonomy" id="2591372"/>
    <lineage>
        <taxon>Viruses</taxon>
        <taxon>Duplodnaviria</taxon>
        <taxon>Heunggongvirae</taxon>
        <taxon>Uroviricota</taxon>
        <taxon>Caudoviricetes</taxon>
        <taxon>Lindbergviridae</taxon>
        <taxon>Myosmarvirus</taxon>
        <taxon>Myosmarvirus myosmar</taxon>
    </lineage>
</organism>
<dbReference type="EMBL" id="MN013090">
    <property type="protein sequence ID" value="QEG13812.1"/>
    <property type="molecule type" value="Genomic_DNA"/>
</dbReference>
<evidence type="ECO:0008006" key="5">
    <source>
        <dbReference type="Google" id="ProtNLM"/>
    </source>
</evidence>
<dbReference type="GO" id="GO:0051701">
    <property type="term" value="P:biological process involved in interaction with host"/>
    <property type="evidence" value="ECO:0007669"/>
    <property type="project" value="UniProtKB-ARBA"/>
</dbReference>
<dbReference type="Gene3D" id="2.160.20.10">
    <property type="entry name" value="Single-stranded right-handed beta-helix, Pectin lyase-like"/>
    <property type="match status" value="1"/>
</dbReference>
<keyword evidence="2" id="KW-0946">Virion</keyword>
<evidence type="ECO:0000313" key="4">
    <source>
        <dbReference type="Proteomes" id="UP000322055"/>
    </source>
</evidence>
<sequence length="714" mass="77380">MMELKTFFAQDKFGNLVPGATVTVYNAGTTNLATGLKDQSGAALSNPFNADQSGKIAYQAPNGTYDMVIGTAEGTTSRIALQFFDYQSVVDAQNQTSANLAAQQALLTQTQDIINGAGDQSTLVRLNQPDGLNLIGAAPEGYGNPPTTPSHLNDVIKRVTPFQFGAKGDGVTDDSDAIQAAHDWCMQQSSRDAADPTRRIGGYVLDLNGPKYWLIKKPLKLNFGSINIEFGKSTLDCRQFPVGADANNHTVVISATYAGAYQQTRAWWSDLNMLGPGQESFCTAVRCNMTSAVPGGYERLCNVLYGGGIEQFGRGLSVGSNCYFLTCYNLSFGHCNEAYYFEPGGKNYGEQITFYSCVFNAGNYQVTTYGGMSNFYGCSFDYCYHQQMKLLGGMVNCVNCWWEGYGPVDYIINIPESTTSVRLNIIGGLFSFKAGATGAESRATSNPFYFGTRASVKFENVQFQKLGNAYYGDSTTAWIDGASQGVSFSGCYFPNSANSFTTVIMNSDPSVINNQFATESYTLGIGAENWLGDTWILPNSDNGLVRKNRWGYGLSNGGTTFSFTRTSNGFVNLDVTQPANSGTFEAVIGTIPVKSTGQVVHYVSGNLYLGTGDGSVNIKTYWVKLIVKGTPDNPDEPRILQMVKATDVNYPIGGTSGQLHSFRWPPSMPTGTQSPASTTVAPDWATHCIMTLDISKIKRNMGGIRINEVFMRQI</sequence>
<dbReference type="InterPro" id="IPR011050">
    <property type="entry name" value="Pectin_lyase_fold/virulence"/>
</dbReference>
<dbReference type="GO" id="GO:0019058">
    <property type="term" value="P:viral life cycle"/>
    <property type="evidence" value="ECO:0007669"/>
    <property type="project" value="UniProtKB-ARBA"/>
</dbReference>
<gene>
    <name evidence="3" type="ORF">TROPICALSUN_22</name>
</gene>